<organism evidence="1 2">
    <name type="scientific">Mycoplasmopsis citelli</name>
    <dbReference type="NCBI Taxonomy" id="171281"/>
    <lineage>
        <taxon>Bacteria</taxon>
        <taxon>Bacillati</taxon>
        <taxon>Mycoplasmatota</taxon>
        <taxon>Mycoplasmoidales</taxon>
        <taxon>Metamycoplasmataceae</taxon>
        <taxon>Mycoplasmopsis</taxon>
    </lineage>
</organism>
<dbReference type="KEGG" id="mcit:NCTC10181_00960"/>
<dbReference type="RefSeq" id="WP_129725909.1">
    <property type="nucleotide sequence ID" value="NZ_LR215036.1"/>
</dbReference>
<evidence type="ECO:0000313" key="2">
    <source>
        <dbReference type="Proteomes" id="UP000290985"/>
    </source>
</evidence>
<dbReference type="OrthoDB" id="9803641at2"/>
<name>A0A449B3C3_9BACT</name>
<keyword evidence="2" id="KW-1185">Reference proteome</keyword>
<accession>A0A449B3C3</accession>
<dbReference type="Proteomes" id="UP000290985">
    <property type="component" value="Chromosome"/>
</dbReference>
<sequence length="107" mass="12672">MNPYDNWVPDLKTTDINALNALYLPKKIFNLPKIIEKELLGIMKAIEFKNGPKKFLFQGPPGIEKTHCVGVLTNTTKRQLYLLNWVQIISKSFEEYKKISWWNFWRN</sequence>
<protein>
    <submittedName>
        <fullName evidence="1">AAA family ATPase</fullName>
    </submittedName>
</protein>
<proteinExistence type="predicted"/>
<evidence type="ECO:0000313" key="1">
    <source>
        <dbReference type="EMBL" id="VEU75083.1"/>
    </source>
</evidence>
<dbReference type="AlphaFoldDB" id="A0A449B3C3"/>
<reference evidence="1 2" key="1">
    <citation type="submission" date="2019-01" db="EMBL/GenBank/DDBJ databases">
        <authorList>
            <consortium name="Pathogen Informatics"/>
        </authorList>
    </citation>
    <scope>NUCLEOTIDE SEQUENCE [LARGE SCALE GENOMIC DNA]</scope>
    <source>
        <strain evidence="1 2">NCTC10181</strain>
    </source>
</reference>
<dbReference type="EMBL" id="LR215036">
    <property type="protein sequence ID" value="VEU75083.1"/>
    <property type="molecule type" value="Genomic_DNA"/>
</dbReference>
<gene>
    <name evidence="1" type="ORF">NCTC10181_00960</name>
</gene>